<gene>
    <name evidence="18" type="ORF">I79_001576</name>
</gene>
<dbReference type="SUPFAM" id="SSF52540">
    <property type="entry name" value="P-loop containing nucleoside triphosphate hydrolases"/>
    <property type="match status" value="1"/>
</dbReference>
<comment type="similarity">
    <text evidence="3">Belongs to the ABC transporter superfamily. ABCG family. Eye pigment precursor importer (TC 3.A.1.204) subfamily.</text>
</comment>
<keyword evidence="4" id="KW-0813">Transport</keyword>
<evidence type="ECO:0000313" key="19">
    <source>
        <dbReference type="Proteomes" id="UP000001075"/>
    </source>
</evidence>
<evidence type="ECO:0000256" key="8">
    <source>
        <dbReference type="ARBA" id="ARBA00022842"/>
    </source>
</evidence>
<organism evidence="18 19">
    <name type="scientific">Cricetulus griseus</name>
    <name type="common">Chinese hamster</name>
    <name type="synonym">Cricetulus barabensis griseus</name>
    <dbReference type="NCBI Taxonomy" id="10029"/>
    <lineage>
        <taxon>Eukaryota</taxon>
        <taxon>Metazoa</taxon>
        <taxon>Chordata</taxon>
        <taxon>Craniata</taxon>
        <taxon>Vertebrata</taxon>
        <taxon>Euteleostomi</taxon>
        <taxon>Mammalia</taxon>
        <taxon>Eutheria</taxon>
        <taxon>Euarchontoglires</taxon>
        <taxon>Glires</taxon>
        <taxon>Rodentia</taxon>
        <taxon>Myomorpha</taxon>
        <taxon>Muroidea</taxon>
        <taxon>Cricetidae</taxon>
        <taxon>Cricetinae</taxon>
        <taxon>Cricetulus</taxon>
    </lineage>
</organism>
<dbReference type="InterPro" id="IPR013525">
    <property type="entry name" value="ABC2_TM"/>
</dbReference>
<evidence type="ECO:0000256" key="10">
    <source>
        <dbReference type="ARBA" id="ARBA00022989"/>
    </source>
</evidence>
<dbReference type="Gene3D" id="3.40.50.300">
    <property type="entry name" value="P-loop containing nucleotide triphosphate hydrolases"/>
    <property type="match status" value="1"/>
</dbReference>
<dbReference type="GO" id="GO:0005524">
    <property type="term" value="F:ATP binding"/>
    <property type="evidence" value="ECO:0007669"/>
    <property type="project" value="UniProtKB-KW"/>
</dbReference>
<keyword evidence="18" id="KW-0547">Nucleotide-binding</keyword>
<dbReference type="InterPro" id="IPR043926">
    <property type="entry name" value="ABCG_dom"/>
</dbReference>
<feature type="transmembrane region" description="Helical" evidence="16">
    <location>
        <begin position="784"/>
        <end position="804"/>
    </location>
</feature>
<keyword evidence="7" id="KW-0479">Metal-binding</keyword>
<evidence type="ECO:0000256" key="16">
    <source>
        <dbReference type="SAM" id="Phobius"/>
    </source>
</evidence>
<dbReference type="InterPro" id="IPR003439">
    <property type="entry name" value="ABC_transporter-like_ATP-bd"/>
</dbReference>
<evidence type="ECO:0000256" key="9">
    <source>
        <dbReference type="ARBA" id="ARBA00022967"/>
    </source>
</evidence>
<dbReference type="GO" id="GO:0140359">
    <property type="term" value="F:ABC-type transporter activity"/>
    <property type="evidence" value="ECO:0007669"/>
    <property type="project" value="InterPro"/>
</dbReference>
<dbReference type="InterPro" id="IPR017871">
    <property type="entry name" value="ABC_transporter-like_CS"/>
</dbReference>
<dbReference type="eggNOG" id="KOG0061">
    <property type="taxonomic scope" value="Eukaryota"/>
</dbReference>
<dbReference type="EMBL" id="JH000036">
    <property type="protein sequence ID" value="EGW03193.1"/>
    <property type="molecule type" value="Genomic_DNA"/>
</dbReference>
<proteinExistence type="inferred from homology"/>
<dbReference type="GO" id="GO:0046872">
    <property type="term" value="F:metal ion binding"/>
    <property type="evidence" value="ECO:0007669"/>
    <property type="project" value="UniProtKB-KW"/>
</dbReference>
<reference evidence="19" key="1">
    <citation type="journal article" date="2011" name="Nat. Biotechnol.">
        <title>The genomic sequence of the Chinese hamster ovary (CHO)-K1 cell line.</title>
        <authorList>
            <person name="Xu X."/>
            <person name="Nagarajan H."/>
            <person name="Lewis N.E."/>
            <person name="Pan S."/>
            <person name="Cai Z."/>
            <person name="Liu X."/>
            <person name="Chen W."/>
            <person name="Xie M."/>
            <person name="Wang W."/>
            <person name="Hammond S."/>
            <person name="Andersen M.R."/>
            <person name="Neff N."/>
            <person name="Passarelli B."/>
            <person name="Koh W."/>
            <person name="Fan H.C."/>
            <person name="Wang J."/>
            <person name="Gui Y."/>
            <person name="Lee K.H."/>
            <person name="Betenbaugh M.J."/>
            <person name="Quake S.R."/>
            <person name="Famili I."/>
            <person name="Palsson B.O."/>
            <person name="Wang J."/>
        </authorList>
    </citation>
    <scope>NUCLEOTIDE SEQUENCE [LARGE SCALE GENOMIC DNA]</scope>
    <source>
        <strain evidence="19">CHO K1 cell line</strain>
    </source>
</reference>
<keyword evidence="18" id="KW-0067">ATP-binding</keyword>
<comment type="cofactor">
    <cofactor evidence="1">
        <name>Mg(2+)</name>
        <dbReference type="ChEBI" id="CHEBI:18420"/>
    </cofactor>
</comment>
<dbReference type="PaxDb" id="10029-XP_007613237.1"/>
<keyword evidence="6 16" id="KW-0812">Transmembrane</keyword>
<feature type="transmembrane region" description="Helical" evidence="16">
    <location>
        <begin position="881"/>
        <end position="907"/>
    </location>
</feature>
<evidence type="ECO:0000256" key="4">
    <source>
        <dbReference type="ARBA" id="ARBA00022448"/>
    </source>
</evidence>
<keyword evidence="12 16" id="KW-0472">Membrane</keyword>
<dbReference type="PANTHER" id="PTHR48041">
    <property type="entry name" value="ABC TRANSPORTER G FAMILY MEMBER 28"/>
    <property type="match status" value="1"/>
</dbReference>
<dbReference type="InterPro" id="IPR050352">
    <property type="entry name" value="ABCG_transporters"/>
</dbReference>
<keyword evidence="8" id="KW-0460">Magnesium</keyword>
<dbReference type="Pfam" id="PF19055">
    <property type="entry name" value="ABC2_membrane_7"/>
    <property type="match status" value="1"/>
</dbReference>
<keyword evidence="11" id="KW-0445">Lipid transport</keyword>
<name>G3GV45_CRIGR</name>
<dbReference type="Pfam" id="PF00005">
    <property type="entry name" value="ABC_tran"/>
    <property type="match status" value="1"/>
</dbReference>
<keyword evidence="10 16" id="KW-1133">Transmembrane helix</keyword>
<sequence>MPCPLFYIKVINDLIQRPLVVHPGAFSNSQCPLNLLFFLWAINTWLTGFSIPLLLLLLLLSVMIKLMGNLGRGTLADSLAVKLSGKLQKLKWKKGKVTEVKEMELKLEKNLFSSLAVKMGTFSVVLVLDLSKPNDLWPTMENLLQATKSHIDKVIMKLGKTNSKAASEMRQKMWSVMQKDHPDRELIDPFPIPLVIIGSKYDIFQDFDPEKRKVICKTLRFVAHYYGASLMFTSKSEALLLKIRGVINQLAFGIDKSKSICVDQNKPLFITAGLDSLCQIGSPPVPDSDIGKLQAHSPMELWKKVYEKLFPPKSISTLKAIQDPARDPQYAESEVDEMRVQKDQLLVKGALTCHFSKQGLQDSLFSSESDNSLYFTYSGQSNTLEVRDLTYQVDIASQVPWFEQLAQFKIPWRSHSNKDSCDLGIQNLSFKVRSGQMLAIIGSSGCGRASLLDVITGRGHGGKMKSGQIWINGQPSTPQLMRKCVAHVRQHDQLLPNLTVRETLAFIAQIRLPRSFSQAQRDKRVEDVIAELRLRQCANTRVGNTYVRGVSGGERRRVSIGVQLLWNPGILILDEPTSGLDSFTAHNLVRTLSRLAKGNRLVLISLHQPRSDIFRLFDLVLLMTSGTPIYLGAAQHMVQYFTEIGYPCPRYSNPADFYVDLTSIDRRSKEQEMATMEKARSLADLFLEKVQGFDDFLWKAETKELDTVTYTVSRTLPGDTDCGTAAKMPGMIQQFTTLIRRQISNDFRDLPTLLIHGAEACLMSLIIGFLYYGHDTKPLSFMDTSALLFMIGALIPFNVILDVVSKCHSERSMLYYELEDGLYTTGPYFFAKIIEMLVLAPYPSEGCALQVLGELPEHCAYVIMYGMPIYWLTNLRPVPELFFLHFMLVWLVVFCCRAMALAASALLPTFHMSSFFCNALYNSFYLTAGFMINLENMWTGEGCPLALPGHL</sequence>
<dbReference type="AlphaFoldDB" id="G3GV45"/>
<dbReference type="GO" id="GO:0016324">
    <property type="term" value="C:apical plasma membrane"/>
    <property type="evidence" value="ECO:0007669"/>
    <property type="project" value="UniProtKB-SubCell"/>
</dbReference>
<dbReference type="STRING" id="10029.G3GV45"/>
<dbReference type="GO" id="GO:0043235">
    <property type="term" value="C:receptor complex"/>
    <property type="evidence" value="ECO:0007669"/>
    <property type="project" value="TreeGrafter"/>
</dbReference>
<dbReference type="GO" id="GO:0016887">
    <property type="term" value="F:ATP hydrolysis activity"/>
    <property type="evidence" value="ECO:0007669"/>
    <property type="project" value="InterPro"/>
</dbReference>
<feature type="domain" description="ABC transporter" evidence="17">
    <location>
        <begin position="384"/>
        <end position="650"/>
    </location>
</feature>
<evidence type="ECO:0000313" key="18">
    <source>
        <dbReference type="EMBL" id="EGW03193.1"/>
    </source>
</evidence>
<dbReference type="GO" id="GO:0042632">
    <property type="term" value="P:cholesterol homeostasis"/>
    <property type="evidence" value="ECO:0007669"/>
    <property type="project" value="TreeGrafter"/>
</dbReference>
<dbReference type="Pfam" id="PF01061">
    <property type="entry name" value="ABC2_membrane"/>
    <property type="match status" value="2"/>
</dbReference>
<evidence type="ECO:0000256" key="1">
    <source>
        <dbReference type="ARBA" id="ARBA00001946"/>
    </source>
</evidence>
<dbReference type="FunCoup" id="G3GV45">
    <property type="interactions" value="59"/>
</dbReference>
<evidence type="ECO:0000256" key="5">
    <source>
        <dbReference type="ARBA" id="ARBA00022475"/>
    </source>
</evidence>
<protein>
    <recommendedName>
        <fullName evidence="14">ATP-binding cassette sub-family G member 8</fullName>
    </recommendedName>
    <alternativeName>
        <fullName evidence="15">Sterolin-2</fullName>
    </alternativeName>
</protein>
<dbReference type="Proteomes" id="UP000001075">
    <property type="component" value="Unassembled WGS sequence"/>
</dbReference>
<dbReference type="FunFam" id="3.40.50.300:FF:000831">
    <property type="entry name" value="ATP-binding cassette sub-family G member 8"/>
    <property type="match status" value="1"/>
</dbReference>
<evidence type="ECO:0000256" key="13">
    <source>
        <dbReference type="ARBA" id="ARBA00023180"/>
    </source>
</evidence>
<evidence type="ECO:0000256" key="11">
    <source>
        <dbReference type="ARBA" id="ARBA00023055"/>
    </source>
</evidence>
<evidence type="ECO:0000259" key="17">
    <source>
        <dbReference type="PROSITE" id="PS50893"/>
    </source>
</evidence>
<comment type="subcellular location">
    <subcellularLocation>
        <location evidence="2">Apical cell membrane</location>
        <topology evidence="2">Multi-pass membrane protein</topology>
    </subcellularLocation>
</comment>
<keyword evidence="13" id="KW-0325">Glycoprotein</keyword>
<evidence type="ECO:0000256" key="3">
    <source>
        <dbReference type="ARBA" id="ARBA00005814"/>
    </source>
</evidence>
<dbReference type="InParanoid" id="G3GV45"/>
<keyword evidence="5" id="KW-1003">Cell membrane</keyword>
<feature type="transmembrane region" description="Helical" evidence="16">
    <location>
        <begin position="37"/>
        <end position="62"/>
    </location>
</feature>
<feature type="transmembrane region" description="Helical" evidence="16">
    <location>
        <begin position="750"/>
        <end position="772"/>
    </location>
</feature>
<evidence type="ECO:0000256" key="7">
    <source>
        <dbReference type="ARBA" id="ARBA00022723"/>
    </source>
</evidence>
<evidence type="ECO:0000256" key="12">
    <source>
        <dbReference type="ARBA" id="ARBA00023136"/>
    </source>
</evidence>
<keyword evidence="9" id="KW-1278">Translocase</keyword>
<dbReference type="PROSITE" id="PS50893">
    <property type="entry name" value="ABC_TRANSPORTER_2"/>
    <property type="match status" value="1"/>
</dbReference>
<dbReference type="CDD" id="cd03234">
    <property type="entry name" value="ABCG_White"/>
    <property type="match status" value="1"/>
</dbReference>
<dbReference type="GO" id="GO:0033344">
    <property type="term" value="P:cholesterol efflux"/>
    <property type="evidence" value="ECO:0007669"/>
    <property type="project" value="TreeGrafter"/>
</dbReference>
<dbReference type="PANTHER" id="PTHR48041:SF71">
    <property type="entry name" value="ATP-BINDING CASSETTE SUB-FAMILY G MEMBER 8"/>
    <property type="match status" value="1"/>
</dbReference>
<evidence type="ECO:0000256" key="6">
    <source>
        <dbReference type="ARBA" id="ARBA00022692"/>
    </source>
</evidence>
<dbReference type="GO" id="GO:0120020">
    <property type="term" value="F:cholesterol transfer activity"/>
    <property type="evidence" value="ECO:0007669"/>
    <property type="project" value="TreeGrafter"/>
</dbReference>
<feature type="transmembrane region" description="Helical" evidence="16">
    <location>
        <begin position="913"/>
        <end position="932"/>
    </location>
</feature>
<evidence type="ECO:0000256" key="2">
    <source>
        <dbReference type="ARBA" id="ARBA00004424"/>
    </source>
</evidence>
<evidence type="ECO:0000256" key="15">
    <source>
        <dbReference type="ARBA" id="ARBA00075114"/>
    </source>
</evidence>
<accession>G3GV45</accession>
<evidence type="ECO:0000256" key="14">
    <source>
        <dbReference type="ARBA" id="ARBA00073175"/>
    </source>
</evidence>
<dbReference type="InterPro" id="IPR027417">
    <property type="entry name" value="P-loop_NTPase"/>
</dbReference>
<dbReference type="PROSITE" id="PS00211">
    <property type="entry name" value="ABC_TRANSPORTER_1"/>
    <property type="match status" value="1"/>
</dbReference>